<reference evidence="1 2" key="1">
    <citation type="submission" date="2018-08" db="EMBL/GenBank/DDBJ databases">
        <title>Recombination of ecologically and evolutionarily significant loci maintains genetic cohesion in the Pseudomonas syringae species complex.</title>
        <authorList>
            <person name="Dillon M."/>
            <person name="Thakur S."/>
            <person name="Almeida R.N.D."/>
            <person name="Weir B.S."/>
            <person name="Guttman D.S."/>
        </authorList>
    </citation>
    <scope>NUCLEOTIDE SEQUENCE [LARGE SCALE GENOMIC DNA]</scope>
    <source>
        <strain evidence="1 2">88_10</strain>
    </source>
</reference>
<dbReference type="AlphaFoldDB" id="A0A3M3AJC5"/>
<gene>
    <name evidence="1" type="ORF">APX70_05684</name>
</gene>
<proteinExistence type="predicted"/>
<dbReference type="Proteomes" id="UP000282378">
    <property type="component" value="Unassembled WGS sequence"/>
</dbReference>
<feature type="non-terminal residue" evidence="1">
    <location>
        <position position="52"/>
    </location>
</feature>
<comment type="caution">
    <text evidence="1">The sequence shown here is derived from an EMBL/GenBank/DDBJ whole genome shotgun (WGS) entry which is preliminary data.</text>
</comment>
<name>A0A3M3AJC5_PSEYM</name>
<protein>
    <submittedName>
        <fullName evidence="1">Uncharacterized protein</fullName>
    </submittedName>
</protein>
<organism evidence="1 2">
    <name type="scientific">Pseudomonas syringae pv. maculicola</name>
    <dbReference type="NCBI Taxonomy" id="59511"/>
    <lineage>
        <taxon>Bacteria</taxon>
        <taxon>Pseudomonadati</taxon>
        <taxon>Pseudomonadota</taxon>
        <taxon>Gammaproteobacteria</taxon>
        <taxon>Pseudomonadales</taxon>
        <taxon>Pseudomonadaceae</taxon>
        <taxon>Pseudomonas</taxon>
    </lineage>
</organism>
<evidence type="ECO:0000313" key="1">
    <source>
        <dbReference type="EMBL" id="RMM00457.1"/>
    </source>
</evidence>
<sequence>MGRTMWGDLPPVTIAAPPERLKFKKAAEQVGQVLQEVGENAVALNSLAMEKR</sequence>
<dbReference type="EMBL" id="RBNL01000549">
    <property type="protein sequence ID" value="RMM00457.1"/>
    <property type="molecule type" value="Genomic_DNA"/>
</dbReference>
<evidence type="ECO:0000313" key="2">
    <source>
        <dbReference type="Proteomes" id="UP000282378"/>
    </source>
</evidence>
<accession>A0A3M3AJC5</accession>